<keyword evidence="3 7" id="KW-0378">Hydrolase</keyword>
<dbReference type="GO" id="GO:0006515">
    <property type="term" value="P:protein quality control for misfolded or incompletely synthesized proteins"/>
    <property type="evidence" value="ECO:0007669"/>
    <property type="project" value="UniProtKB-UniRule"/>
</dbReference>
<evidence type="ECO:0000256" key="4">
    <source>
        <dbReference type="ARBA" id="ARBA00022884"/>
    </source>
</evidence>
<comment type="function">
    <text evidence="7">Catalyzes the release of premature peptidyl moieties from peptidyl-tRNA molecules trapped in stalled 50S ribosomal subunits, and thus maintains levels of free tRNAs and 50S ribosomes.</text>
</comment>
<evidence type="ECO:0000313" key="10">
    <source>
        <dbReference type="EMBL" id="AOO64051.1"/>
    </source>
</evidence>
<evidence type="ECO:0000256" key="5">
    <source>
        <dbReference type="ARBA" id="ARBA00038063"/>
    </source>
</evidence>
<evidence type="ECO:0000256" key="8">
    <source>
        <dbReference type="RuleBase" id="RU000673"/>
    </source>
</evidence>
<feature type="active site" description="Proton acceptor" evidence="7">
    <location>
        <position position="19"/>
    </location>
</feature>
<dbReference type="GO" id="GO:0005737">
    <property type="term" value="C:cytoplasm"/>
    <property type="evidence" value="ECO:0007669"/>
    <property type="project" value="UniProtKB-SubCell"/>
</dbReference>
<keyword evidence="4 7" id="KW-0694">RNA-binding</keyword>
<dbReference type="GO" id="GO:0000049">
    <property type="term" value="F:tRNA binding"/>
    <property type="evidence" value="ECO:0007669"/>
    <property type="project" value="UniProtKB-UniRule"/>
</dbReference>
<evidence type="ECO:0000256" key="3">
    <source>
        <dbReference type="ARBA" id="ARBA00022801"/>
    </source>
</evidence>
<dbReference type="KEGG" id="shal:SHALO_0254"/>
<dbReference type="AlphaFoldDB" id="A0A1D7TGC8"/>
<keyword evidence="2 7" id="KW-0820">tRNA-binding</keyword>
<feature type="binding site" evidence="7">
    <location>
        <position position="14"/>
    </location>
    <ligand>
        <name>tRNA</name>
        <dbReference type="ChEBI" id="CHEBI:17843"/>
    </ligand>
</feature>
<reference evidence="11" key="1">
    <citation type="submission" date="2016-08" db="EMBL/GenBank/DDBJ databases">
        <title>Complete genome sequence of the organohalide-respiring Epsilonproteobacterium Sulfurospirillum halorespirans.</title>
        <authorList>
            <person name="Goris T."/>
            <person name="Zimmermann J."/>
            <person name="Schenz B."/>
            <person name="Lemos M."/>
            <person name="Hackermueller J."/>
            <person name="Diekert G."/>
        </authorList>
    </citation>
    <scope>NUCLEOTIDE SEQUENCE [LARGE SCALE GENOMIC DNA]</scope>
    <source>
        <strain>DSM 13726</strain>
        <strain evidence="11">PCE-M2</strain>
    </source>
</reference>
<comment type="subunit">
    <text evidence="7">Monomer.</text>
</comment>
<comment type="function">
    <text evidence="7">Hydrolyzes ribosome-free peptidyl-tRNAs (with 1 or more amino acids incorporated), which drop off the ribosome during protein synthesis, or as a result of ribosome stalling.</text>
</comment>
<dbReference type="PANTHER" id="PTHR17224:SF1">
    <property type="entry name" value="PEPTIDYL-TRNA HYDROLASE"/>
    <property type="match status" value="1"/>
</dbReference>
<dbReference type="PROSITE" id="PS01196">
    <property type="entry name" value="PEPT_TRNA_HYDROL_2"/>
    <property type="match status" value="1"/>
</dbReference>
<evidence type="ECO:0000256" key="9">
    <source>
        <dbReference type="RuleBase" id="RU004320"/>
    </source>
</evidence>
<proteinExistence type="inferred from homology"/>
<dbReference type="NCBIfam" id="TIGR00447">
    <property type="entry name" value="pth"/>
    <property type="match status" value="1"/>
</dbReference>
<dbReference type="Proteomes" id="UP000094609">
    <property type="component" value="Chromosome"/>
</dbReference>
<dbReference type="RefSeq" id="WP_069477028.1">
    <property type="nucleotide sequence ID" value="NZ_CP017111.1"/>
</dbReference>
<dbReference type="EMBL" id="CP017111">
    <property type="protein sequence ID" value="AOO64051.1"/>
    <property type="molecule type" value="Genomic_DNA"/>
</dbReference>
<dbReference type="PROSITE" id="PS01195">
    <property type="entry name" value="PEPT_TRNA_HYDROL_1"/>
    <property type="match status" value="1"/>
</dbReference>
<evidence type="ECO:0000256" key="2">
    <source>
        <dbReference type="ARBA" id="ARBA00022555"/>
    </source>
</evidence>
<feature type="site" description="Discriminates between blocked and unblocked aminoacyl-tRNA" evidence="7">
    <location>
        <position position="9"/>
    </location>
</feature>
<feature type="binding site" evidence="7">
    <location>
        <position position="64"/>
    </location>
    <ligand>
        <name>tRNA</name>
        <dbReference type="ChEBI" id="CHEBI:17843"/>
    </ligand>
</feature>
<dbReference type="GO" id="GO:0004045">
    <property type="term" value="F:peptidyl-tRNA hydrolase activity"/>
    <property type="evidence" value="ECO:0007669"/>
    <property type="project" value="UniProtKB-UniRule"/>
</dbReference>
<dbReference type="Pfam" id="PF01195">
    <property type="entry name" value="Pept_tRNA_hydro"/>
    <property type="match status" value="1"/>
</dbReference>
<feature type="binding site" evidence="7">
    <location>
        <position position="62"/>
    </location>
    <ligand>
        <name>tRNA</name>
        <dbReference type="ChEBI" id="CHEBI:17843"/>
    </ligand>
</feature>
<gene>
    <name evidence="7" type="primary">pth</name>
    <name evidence="10" type="ORF">SHALO_0254</name>
</gene>
<comment type="similarity">
    <text evidence="5 7 9">Belongs to the PTH family.</text>
</comment>
<dbReference type="InterPro" id="IPR036416">
    <property type="entry name" value="Pept_tRNA_hydro_sf"/>
</dbReference>
<evidence type="ECO:0000256" key="1">
    <source>
        <dbReference type="ARBA" id="ARBA00013260"/>
    </source>
</evidence>
<dbReference type="GO" id="GO:0072344">
    <property type="term" value="P:rescue of stalled ribosome"/>
    <property type="evidence" value="ECO:0007669"/>
    <property type="project" value="UniProtKB-UniRule"/>
</dbReference>
<feature type="site" description="Stabilizes the basic form of H active site to accept a proton" evidence="7">
    <location>
        <position position="87"/>
    </location>
</feature>
<feature type="binding site" evidence="7">
    <location>
        <position position="108"/>
    </location>
    <ligand>
        <name>tRNA</name>
        <dbReference type="ChEBI" id="CHEBI:17843"/>
    </ligand>
</feature>
<dbReference type="PANTHER" id="PTHR17224">
    <property type="entry name" value="PEPTIDYL-TRNA HYDROLASE"/>
    <property type="match status" value="1"/>
</dbReference>
<dbReference type="EC" id="3.1.1.29" evidence="1 7"/>
<name>A0A1D7TGC8_9BACT</name>
<evidence type="ECO:0000313" key="11">
    <source>
        <dbReference type="Proteomes" id="UP000094609"/>
    </source>
</evidence>
<evidence type="ECO:0000256" key="6">
    <source>
        <dbReference type="ARBA" id="ARBA00050038"/>
    </source>
</evidence>
<sequence>MTLIVGLGNPDLQYKNNRHNVGFMVIDALIDDQSSCEKITKANFKGELFKATSMLLLKPTTYMNLSGESVRAVDDYFKPDHIIVIHDDLDLPFGTLRFKIGGGHGGHNGLRSIDAHIGAEYIRVRIGIGKPLHKSDVAKYVLSDFSACQREFLPEILLHVKKSIQALLTQDLKEVSLQYSLKQTLCDGDKV</sequence>
<dbReference type="InterPro" id="IPR018171">
    <property type="entry name" value="Pept_tRNA_hydro_CS"/>
</dbReference>
<protein>
    <recommendedName>
        <fullName evidence="6 7">Peptidyl-tRNA hydrolase</fullName>
        <shortName evidence="7">Pth</shortName>
        <ecNumber evidence="1 7">3.1.1.29</ecNumber>
    </recommendedName>
</protein>
<dbReference type="STRING" id="1193502.SHALO_0254"/>
<organism evidence="10 11">
    <name type="scientific">Sulfurospirillum halorespirans DSM 13726</name>
    <dbReference type="NCBI Taxonomy" id="1193502"/>
    <lineage>
        <taxon>Bacteria</taxon>
        <taxon>Pseudomonadati</taxon>
        <taxon>Campylobacterota</taxon>
        <taxon>Epsilonproteobacteria</taxon>
        <taxon>Campylobacterales</taxon>
        <taxon>Sulfurospirillaceae</taxon>
        <taxon>Sulfurospirillum</taxon>
    </lineage>
</organism>
<evidence type="ECO:0000256" key="7">
    <source>
        <dbReference type="HAMAP-Rule" id="MF_00083"/>
    </source>
</evidence>
<comment type="subcellular location">
    <subcellularLocation>
        <location evidence="7">Cytoplasm</location>
    </subcellularLocation>
</comment>
<dbReference type="CDD" id="cd00462">
    <property type="entry name" value="PTH"/>
    <property type="match status" value="1"/>
</dbReference>
<comment type="catalytic activity">
    <reaction evidence="7 8">
        <text>an N-acyl-L-alpha-aminoacyl-tRNA + H2O = an N-acyl-L-amino acid + a tRNA + H(+)</text>
        <dbReference type="Rhea" id="RHEA:54448"/>
        <dbReference type="Rhea" id="RHEA-COMP:10123"/>
        <dbReference type="Rhea" id="RHEA-COMP:13883"/>
        <dbReference type="ChEBI" id="CHEBI:15377"/>
        <dbReference type="ChEBI" id="CHEBI:15378"/>
        <dbReference type="ChEBI" id="CHEBI:59874"/>
        <dbReference type="ChEBI" id="CHEBI:78442"/>
        <dbReference type="ChEBI" id="CHEBI:138191"/>
        <dbReference type="EC" id="3.1.1.29"/>
    </reaction>
</comment>
<dbReference type="FunFam" id="3.40.50.1470:FF:000001">
    <property type="entry name" value="Peptidyl-tRNA hydrolase"/>
    <property type="match status" value="1"/>
</dbReference>
<dbReference type="Gene3D" id="3.40.50.1470">
    <property type="entry name" value="Peptidyl-tRNA hydrolase"/>
    <property type="match status" value="1"/>
</dbReference>
<dbReference type="SUPFAM" id="SSF53178">
    <property type="entry name" value="Peptidyl-tRNA hydrolase-like"/>
    <property type="match status" value="1"/>
</dbReference>
<dbReference type="PATRIC" id="fig|1193502.14.peg.259"/>
<keyword evidence="11" id="KW-1185">Reference proteome</keyword>
<keyword evidence="7" id="KW-0963">Cytoplasm</keyword>
<dbReference type="HAMAP" id="MF_00083">
    <property type="entry name" value="Pept_tRNA_hydro_bact"/>
    <property type="match status" value="1"/>
</dbReference>
<accession>A0A1D7TGC8</accession>
<dbReference type="InterPro" id="IPR001328">
    <property type="entry name" value="Pept_tRNA_hydro"/>
</dbReference>